<comment type="catalytic activity">
    <reaction evidence="1">
        <text>Hydrolysis of terminal, non-reducing beta-D-mannose residues in beta-D-mannosides.</text>
        <dbReference type="EC" id="3.2.1.25"/>
    </reaction>
</comment>
<dbReference type="SUPFAM" id="SSF49303">
    <property type="entry name" value="beta-Galactosidase/glucuronidase domain"/>
    <property type="match status" value="2"/>
</dbReference>
<dbReference type="GO" id="GO:0004567">
    <property type="term" value="F:beta-mannosidase activity"/>
    <property type="evidence" value="ECO:0007669"/>
    <property type="project" value="UniProtKB-EC"/>
</dbReference>
<evidence type="ECO:0000256" key="4">
    <source>
        <dbReference type="ARBA" id="ARBA00007483"/>
    </source>
</evidence>
<dbReference type="Proteomes" id="UP000297245">
    <property type="component" value="Unassembled WGS sequence"/>
</dbReference>
<protein>
    <recommendedName>
        <fullName evidence="7">Beta-mannosidase A</fullName>
        <ecNumber evidence="6">3.2.1.25</ecNumber>
    </recommendedName>
    <alternativeName>
        <fullName evidence="11">Mannanase A</fullName>
    </alternativeName>
</protein>
<feature type="chain" id="PRO_5020566421" description="Beta-mannosidase A" evidence="12">
    <location>
        <begin position="27"/>
        <end position="940"/>
    </location>
</feature>
<dbReference type="SUPFAM" id="SSF49785">
    <property type="entry name" value="Galactose-binding domain-like"/>
    <property type="match status" value="1"/>
</dbReference>
<evidence type="ECO:0000256" key="2">
    <source>
        <dbReference type="ARBA" id="ARBA00004613"/>
    </source>
</evidence>
<dbReference type="AlphaFoldDB" id="A0A4S8M7I0"/>
<evidence type="ECO:0000256" key="6">
    <source>
        <dbReference type="ARBA" id="ARBA00012754"/>
    </source>
</evidence>
<evidence type="ECO:0000259" key="13">
    <source>
        <dbReference type="Pfam" id="PF17786"/>
    </source>
</evidence>
<evidence type="ECO:0000259" key="14">
    <source>
        <dbReference type="Pfam" id="PF22666"/>
    </source>
</evidence>
<dbReference type="Pfam" id="PF17786">
    <property type="entry name" value="Mannosidase_ig"/>
    <property type="match status" value="1"/>
</dbReference>
<dbReference type="EC" id="3.2.1.25" evidence="6"/>
<evidence type="ECO:0000256" key="8">
    <source>
        <dbReference type="ARBA" id="ARBA00022525"/>
    </source>
</evidence>
<evidence type="ECO:0000256" key="7">
    <source>
        <dbReference type="ARBA" id="ARBA00021795"/>
    </source>
</evidence>
<dbReference type="Gene3D" id="2.60.40.10">
    <property type="entry name" value="Immunoglobulins"/>
    <property type="match status" value="3"/>
</dbReference>
<dbReference type="InterPro" id="IPR008979">
    <property type="entry name" value="Galactose-bd-like_sf"/>
</dbReference>
<dbReference type="InterPro" id="IPR017853">
    <property type="entry name" value="GH"/>
</dbReference>
<name>A0A4S8M7I0_DENBC</name>
<feature type="signal peptide" evidence="12">
    <location>
        <begin position="1"/>
        <end position="26"/>
    </location>
</feature>
<dbReference type="OrthoDB" id="2866996at2759"/>
<dbReference type="InterPro" id="IPR036156">
    <property type="entry name" value="Beta-gal/glucu_dom_sf"/>
</dbReference>
<dbReference type="GO" id="GO:0006516">
    <property type="term" value="P:glycoprotein catabolic process"/>
    <property type="evidence" value="ECO:0007669"/>
    <property type="project" value="TreeGrafter"/>
</dbReference>
<dbReference type="InterPro" id="IPR013783">
    <property type="entry name" value="Ig-like_fold"/>
</dbReference>
<evidence type="ECO:0000256" key="3">
    <source>
        <dbReference type="ARBA" id="ARBA00004740"/>
    </source>
</evidence>
<accession>A0A4S8M7I0</accession>
<evidence type="ECO:0000256" key="10">
    <source>
        <dbReference type="ARBA" id="ARBA00023295"/>
    </source>
</evidence>
<keyword evidence="12" id="KW-0732">Signal</keyword>
<dbReference type="Pfam" id="PF22666">
    <property type="entry name" value="Glyco_hydro_2_N2"/>
    <property type="match status" value="1"/>
</dbReference>
<feature type="domain" description="Beta-mannosidase-like galactose-binding" evidence="14">
    <location>
        <begin position="36"/>
        <end position="225"/>
    </location>
</feature>
<dbReference type="SUPFAM" id="SSF51445">
    <property type="entry name" value="(Trans)glycosidases"/>
    <property type="match status" value="1"/>
</dbReference>
<dbReference type="InterPro" id="IPR054593">
    <property type="entry name" value="Beta-mannosidase-like_N2"/>
</dbReference>
<dbReference type="InterPro" id="IPR050887">
    <property type="entry name" value="Beta-mannosidase_GH2"/>
</dbReference>
<organism evidence="15 16">
    <name type="scientific">Dendrothele bispora (strain CBS 962.96)</name>
    <dbReference type="NCBI Taxonomy" id="1314807"/>
    <lineage>
        <taxon>Eukaryota</taxon>
        <taxon>Fungi</taxon>
        <taxon>Dikarya</taxon>
        <taxon>Basidiomycota</taxon>
        <taxon>Agaricomycotina</taxon>
        <taxon>Agaricomycetes</taxon>
        <taxon>Agaricomycetidae</taxon>
        <taxon>Agaricales</taxon>
        <taxon>Agaricales incertae sedis</taxon>
        <taxon>Dendrothele</taxon>
    </lineage>
</organism>
<evidence type="ECO:0000256" key="1">
    <source>
        <dbReference type="ARBA" id="ARBA00000829"/>
    </source>
</evidence>
<gene>
    <name evidence="15" type="ORF">K435DRAFT_828589</name>
</gene>
<dbReference type="PANTHER" id="PTHR43730">
    <property type="entry name" value="BETA-MANNOSIDASE"/>
    <property type="match status" value="1"/>
</dbReference>
<reference evidence="15 16" key="1">
    <citation type="journal article" date="2019" name="Nat. Ecol. Evol.">
        <title>Megaphylogeny resolves global patterns of mushroom evolution.</title>
        <authorList>
            <person name="Varga T."/>
            <person name="Krizsan K."/>
            <person name="Foldi C."/>
            <person name="Dima B."/>
            <person name="Sanchez-Garcia M."/>
            <person name="Sanchez-Ramirez S."/>
            <person name="Szollosi G.J."/>
            <person name="Szarkandi J.G."/>
            <person name="Papp V."/>
            <person name="Albert L."/>
            <person name="Andreopoulos W."/>
            <person name="Angelini C."/>
            <person name="Antonin V."/>
            <person name="Barry K.W."/>
            <person name="Bougher N.L."/>
            <person name="Buchanan P."/>
            <person name="Buyck B."/>
            <person name="Bense V."/>
            <person name="Catcheside P."/>
            <person name="Chovatia M."/>
            <person name="Cooper J."/>
            <person name="Damon W."/>
            <person name="Desjardin D."/>
            <person name="Finy P."/>
            <person name="Geml J."/>
            <person name="Haridas S."/>
            <person name="Hughes K."/>
            <person name="Justo A."/>
            <person name="Karasinski D."/>
            <person name="Kautmanova I."/>
            <person name="Kiss B."/>
            <person name="Kocsube S."/>
            <person name="Kotiranta H."/>
            <person name="LaButti K.M."/>
            <person name="Lechner B.E."/>
            <person name="Liimatainen K."/>
            <person name="Lipzen A."/>
            <person name="Lukacs Z."/>
            <person name="Mihaltcheva S."/>
            <person name="Morgado L.N."/>
            <person name="Niskanen T."/>
            <person name="Noordeloos M.E."/>
            <person name="Ohm R.A."/>
            <person name="Ortiz-Santana B."/>
            <person name="Ovrebo C."/>
            <person name="Racz N."/>
            <person name="Riley R."/>
            <person name="Savchenko A."/>
            <person name="Shiryaev A."/>
            <person name="Soop K."/>
            <person name="Spirin V."/>
            <person name="Szebenyi C."/>
            <person name="Tomsovsky M."/>
            <person name="Tulloss R.E."/>
            <person name="Uehling J."/>
            <person name="Grigoriev I.V."/>
            <person name="Vagvolgyi C."/>
            <person name="Papp T."/>
            <person name="Martin F.M."/>
            <person name="Miettinen O."/>
            <person name="Hibbett D.S."/>
            <person name="Nagy L.G."/>
        </authorList>
    </citation>
    <scope>NUCLEOTIDE SEQUENCE [LARGE SCALE GENOMIC DNA]</scope>
    <source>
        <strain evidence="15 16">CBS 962.96</strain>
    </source>
</reference>
<dbReference type="PANTHER" id="PTHR43730:SF5">
    <property type="entry name" value="BETA-MANNOSIDASE A"/>
    <property type="match status" value="1"/>
</dbReference>
<keyword evidence="16" id="KW-1185">Reference proteome</keyword>
<feature type="domain" description="Mannosidase Ig/CBM-like" evidence="13">
    <location>
        <begin position="766"/>
        <end position="854"/>
    </location>
</feature>
<evidence type="ECO:0000313" key="15">
    <source>
        <dbReference type="EMBL" id="THU97773.1"/>
    </source>
</evidence>
<dbReference type="Gene3D" id="2.60.120.260">
    <property type="entry name" value="Galactose-binding domain-like"/>
    <property type="match status" value="1"/>
</dbReference>
<sequence>MFGSLSRLVLLPLLSSLLPCLQVVNAAIFDLSELSWTLKNENGSVVVPGSVPSMVHLDLLDAGVITEPLLEINDFTERWIWRDNWTYTADLTPFFETLSNETADSSSSQDQTLLVFYGLDTIANITFAGQPVAWVNNQFRQYFFDVTPHILSATTNGGSNDLNLTVDFESAVTYGLNVTSRPDAEFFPIGIDVFEINAGRNYIRKIPIDFGWDWSPAFAPSGIFKPAYLVTLTQSSSDTNTTSIIGAPPISPSSSTTSPDIIFIEETSIDIYKLGSNFSIPPVQSADWVVNVSLAIRSGASIPEGSASLKLEFPELGIESEEFGLPELSGKVDESSWASVQWQIPDEVPERWYPHNLGKPQLYNLTGTITIGNSNSSSSSSSSSSVTFRMRTGFRTIRLVQLPYSQEDVEQRGITPGDQYHFEVNGKAFYSKGSNLIPFDNFYSRIKTEDVRWVLESAVKVGQNIVRVWGGGVYQPSESSTAGGIYDFYSICDELGILAWTEFSFSDALSPINPFLLESVEPEVRQNVRRINRHPSVAQWAGGNEIEGIVIQTNNTLANGTIYLDQFVALFQDFLHDIALSETRSVPYTDCSTTHGVLSIEPYVLRFSNGTAGNIYGNSERFDYVADEAFNYSTYPVARFVNEFGFHSMPSFYTWQEALTSPEDFSFNSTVVASRDHHPPAGGQGQMTMAVEMWLPTPNVTSDSNQTFAQWCYSTQVFQAMTIMSEIAWYRHGAGKGENNLVLHYGYTRAYAPLSIYPFWTPGNETLEVLVISDKLEEVKGEATLTWYDWEGNSLSSKEVDFVVPPLNNSLIMQAMGLDDILPEGKEAKDVWMLLNLTAEVDGVMMTNEEYFTPTSLANASIVDPMIEIARNDDLTFTLSAKGGVAPWTWLEHPAKQRGGFNVQGTERLASSRRTRGRHRPEEISMSYLYASARPGVSGV</sequence>
<dbReference type="GO" id="GO:0005576">
    <property type="term" value="C:extracellular region"/>
    <property type="evidence" value="ECO:0007669"/>
    <property type="project" value="UniProtKB-SubCell"/>
</dbReference>
<evidence type="ECO:0000256" key="5">
    <source>
        <dbReference type="ARBA" id="ARBA00011738"/>
    </source>
</evidence>
<dbReference type="Gene3D" id="3.20.20.80">
    <property type="entry name" value="Glycosidases"/>
    <property type="match status" value="1"/>
</dbReference>
<evidence type="ECO:0000256" key="12">
    <source>
        <dbReference type="SAM" id="SignalP"/>
    </source>
</evidence>
<evidence type="ECO:0000256" key="11">
    <source>
        <dbReference type="ARBA" id="ARBA00031061"/>
    </source>
</evidence>
<dbReference type="InterPro" id="IPR041447">
    <property type="entry name" value="Mannosidase_ig"/>
</dbReference>
<evidence type="ECO:0000313" key="16">
    <source>
        <dbReference type="Proteomes" id="UP000297245"/>
    </source>
</evidence>
<comment type="subcellular location">
    <subcellularLocation>
        <location evidence="2">Secreted</location>
    </subcellularLocation>
</comment>
<proteinExistence type="inferred from homology"/>
<comment type="similarity">
    <text evidence="4">Belongs to the glycosyl hydrolase 2 family. Beta-mannosidase A subfamily.</text>
</comment>
<dbReference type="EMBL" id="ML179149">
    <property type="protein sequence ID" value="THU97773.1"/>
    <property type="molecule type" value="Genomic_DNA"/>
</dbReference>
<comment type="subunit">
    <text evidence="5">Homodimer.</text>
</comment>
<keyword evidence="8" id="KW-0964">Secreted</keyword>
<comment type="pathway">
    <text evidence="3">Glycan metabolism; N-glycan degradation.</text>
</comment>
<keyword evidence="9 15" id="KW-0378">Hydrolase</keyword>
<keyword evidence="10" id="KW-0326">Glycosidase</keyword>
<evidence type="ECO:0000256" key="9">
    <source>
        <dbReference type="ARBA" id="ARBA00022801"/>
    </source>
</evidence>